<dbReference type="GO" id="GO:0005506">
    <property type="term" value="F:iron ion binding"/>
    <property type="evidence" value="ECO:0007669"/>
    <property type="project" value="InterPro"/>
</dbReference>
<dbReference type="Proteomes" id="UP000298049">
    <property type="component" value="Chromosome"/>
</dbReference>
<dbReference type="Pfam" id="PF00034">
    <property type="entry name" value="Cytochrom_C"/>
    <property type="match status" value="1"/>
</dbReference>
<dbReference type="InterPro" id="IPR036909">
    <property type="entry name" value="Cyt_c-like_dom_sf"/>
</dbReference>
<keyword evidence="12" id="KW-1185">Reference proteome</keyword>
<comment type="PTM">
    <text evidence="8">Binds 1 heme c group covalently per subunit.</text>
</comment>
<evidence type="ECO:0000256" key="9">
    <source>
        <dbReference type="SAM" id="SignalP"/>
    </source>
</evidence>
<keyword evidence="4 8" id="KW-0479">Metal-binding</keyword>
<dbReference type="PROSITE" id="PS51007">
    <property type="entry name" value="CYTC"/>
    <property type="match status" value="1"/>
</dbReference>
<dbReference type="EMBL" id="CP031093">
    <property type="protein sequence ID" value="QCF26772.1"/>
    <property type="molecule type" value="Genomic_DNA"/>
</dbReference>
<evidence type="ECO:0000256" key="1">
    <source>
        <dbReference type="ARBA" id="ARBA00021020"/>
    </source>
</evidence>
<dbReference type="Gene3D" id="1.10.760.10">
    <property type="entry name" value="Cytochrome c-like domain"/>
    <property type="match status" value="1"/>
</dbReference>
<keyword evidence="9" id="KW-0732">Signal</keyword>
<evidence type="ECO:0000313" key="12">
    <source>
        <dbReference type="Proteomes" id="UP000298049"/>
    </source>
</evidence>
<feature type="domain" description="Cytochrome c" evidence="10">
    <location>
        <begin position="19"/>
        <end position="103"/>
    </location>
</feature>
<evidence type="ECO:0000256" key="7">
    <source>
        <dbReference type="ARBA" id="ARBA00031244"/>
    </source>
</evidence>
<feature type="binding site" description="covalent" evidence="8">
    <location>
        <position position="37"/>
    </location>
    <ligand>
        <name>heme c</name>
        <dbReference type="ChEBI" id="CHEBI:61717"/>
    </ligand>
</feature>
<dbReference type="InterPro" id="IPR002324">
    <property type="entry name" value="Cyt_c_ID"/>
</dbReference>
<dbReference type="GO" id="GO:0020037">
    <property type="term" value="F:heme binding"/>
    <property type="evidence" value="ECO:0007669"/>
    <property type="project" value="InterPro"/>
</dbReference>
<gene>
    <name evidence="11" type="ORF">soil367_12980</name>
</gene>
<name>A0A4P7XKB1_9ALTE</name>
<sequence length="103" mass="10876">MRKMIIALLAVGGLAAQPTLAQDAEKLFQSKACAACHAKAMKMVGPALQDVAKKYAGQDDAVAILVKSIQEGSKGKWGQIPMPPNNVTDEEATALAEWVLKQG</sequence>
<dbReference type="SUPFAM" id="SSF46626">
    <property type="entry name" value="Cytochrome c"/>
    <property type="match status" value="1"/>
</dbReference>
<accession>A0A4P7XKB1</accession>
<keyword evidence="2" id="KW-0813">Transport</keyword>
<keyword evidence="5" id="KW-0249">Electron transport</keyword>
<evidence type="ECO:0000313" key="11">
    <source>
        <dbReference type="EMBL" id="QCF26772.1"/>
    </source>
</evidence>
<evidence type="ECO:0000256" key="6">
    <source>
        <dbReference type="ARBA" id="ARBA00023004"/>
    </source>
</evidence>
<feature type="binding site" description="covalent" evidence="8">
    <location>
        <position position="82"/>
    </location>
    <ligand>
        <name>heme c</name>
        <dbReference type="ChEBI" id="CHEBI:61717"/>
    </ligand>
</feature>
<dbReference type="InterPro" id="IPR009056">
    <property type="entry name" value="Cyt_c-like_dom"/>
</dbReference>
<evidence type="ECO:0000256" key="4">
    <source>
        <dbReference type="ARBA" id="ARBA00022723"/>
    </source>
</evidence>
<dbReference type="PRINTS" id="PR00606">
    <property type="entry name" value="CYTCHROMECID"/>
</dbReference>
<evidence type="ECO:0000256" key="2">
    <source>
        <dbReference type="ARBA" id="ARBA00022448"/>
    </source>
</evidence>
<feature type="signal peptide" evidence="9">
    <location>
        <begin position="1"/>
        <end position="21"/>
    </location>
</feature>
<organism evidence="11 12">
    <name type="scientific">Hydrocarboniclastica marina</name>
    <dbReference type="NCBI Taxonomy" id="2259620"/>
    <lineage>
        <taxon>Bacteria</taxon>
        <taxon>Pseudomonadati</taxon>
        <taxon>Pseudomonadota</taxon>
        <taxon>Gammaproteobacteria</taxon>
        <taxon>Alteromonadales</taxon>
        <taxon>Alteromonadaceae</taxon>
        <taxon>Hydrocarboniclastica</taxon>
    </lineage>
</organism>
<keyword evidence="3 8" id="KW-0349">Heme</keyword>
<dbReference type="GO" id="GO:0009055">
    <property type="term" value="F:electron transfer activity"/>
    <property type="evidence" value="ECO:0007669"/>
    <property type="project" value="InterPro"/>
</dbReference>
<evidence type="ECO:0000259" key="10">
    <source>
        <dbReference type="PROSITE" id="PS51007"/>
    </source>
</evidence>
<evidence type="ECO:0000256" key="3">
    <source>
        <dbReference type="ARBA" id="ARBA00022617"/>
    </source>
</evidence>
<dbReference type="RefSeq" id="WP_136549476.1">
    <property type="nucleotide sequence ID" value="NZ_CP031093.1"/>
</dbReference>
<dbReference type="KEGG" id="hmi:soil367_12980"/>
<dbReference type="OrthoDB" id="9814063at2"/>
<proteinExistence type="predicted"/>
<reference evidence="11 12" key="1">
    <citation type="submission" date="2018-07" db="EMBL/GenBank/DDBJ databases">
        <title>Marsedoiliclastica nanhaica gen. nov. sp. nov., a novel marine hydrocarbonoclastic bacterium isolated from an in-situ enriched hydrocarbon-degrading consortium in deep-sea sediment.</title>
        <authorList>
            <person name="Dong C."/>
            <person name="Ma T."/>
            <person name="Liu R."/>
            <person name="Shao Z."/>
        </authorList>
    </citation>
    <scope>NUCLEOTIDE SEQUENCE [LARGE SCALE GENOMIC DNA]</scope>
    <source>
        <strain evidence="12">soil36-7</strain>
    </source>
</reference>
<keyword evidence="6 8" id="KW-0408">Iron</keyword>
<protein>
    <recommendedName>
        <fullName evidence="1">Cytochrome c-551</fullName>
    </recommendedName>
    <alternativeName>
        <fullName evidence="7">Cytochrome c551</fullName>
    </alternativeName>
</protein>
<evidence type="ECO:0000256" key="8">
    <source>
        <dbReference type="PIRSR" id="PIRSR602324-1"/>
    </source>
</evidence>
<dbReference type="AlphaFoldDB" id="A0A4P7XKB1"/>
<feature type="chain" id="PRO_5020332695" description="Cytochrome c-551" evidence="9">
    <location>
        <begin position="22"/>
        <end position="103"/>
    </location>
</feature>
<evidence type="ECO:0000256" key="5">
    <source>
        <dbReference type="ARBA" id="ARBA00022982"/>
    </source>
</evidence>
<feature type="binding site" description="covalent" evidence="8">
    <location>
        <position position="33"/>
    </location>
    <ligand>
        <name>heme c</name>
        <dbReference type="ChEBI" id="CHEBI:61717"/>
    </ligand>
</feature>